<dbReference type="AlphaFoldDB" id="A0A443P6C9"/>
<evidence type="ECO:0000313" key="2">
    <source>
        <dbReference type="Proteomes" id="UP000283530"/>
    </source>
</evidence>
<protein>
    <submittedName>
        <fullName evidence="1">Uncharacterized protein</fullName>
    </submittedName>
</protein>
<dbReference type="Proteomes" id="UP000283530">
    <property type="component" value="Unassembled WGS sequence"/>
</dbReference>
<proteinExistence type="predicted"/>
<gene>
    <name evidence="1" type="ORF">CKAN_01524300</name>
</gene>
<reference evidence="1 2" key="1">
    <citation type="journal article" date="2019" name="Nat. Plants">
        <title>Stout camphor tree genome fills gaps in understanding of flowering plant genome evolution.</title>
        <authorList>
            <person name="Chaw S.M."/>
            <person name="Liu Y.C."/>
            <person name="Wu Y.W."/>
            <person name="Wang H.Y."/>
            <person name="Lin C.I."/>
            <person name="Wu C.S."/>
            <person name="Ke H.M."/>
            <person name="Chang L.Y."/>
            <person name="Hsu C.Y."/>
            <person name="Yang H.T."/>
            <person name="Sudianto E."/>
            <person name="Hsu M.H."/>
            <person name="Wu K.P."/>
            <person name="Wang L.N."/>
            <person name="Leebens-Mack J.H."/>
            <person name="Tsai I.J."/>
        </authorList>
    </citation>
    <scope>NUCLEOTIDE SEQUENCE [LARGE SCALE GENOMIC DNA]</scope>
    <source>
        <strain evidence="2">cv. Chaw 1501</strain>
        <tissue evidence="1">Young leaves</tissue>
    </source>
</reference>
<sequence>MLKFLESTNSSLLLNVYPYYDYMQSNGIVMSDDLITLTLKKILNRRIIKQKYRRWKFLYNRKEKIMKMLCGFHFGLLRNVTRISTLRTRSTVVHSTIPPREQHQQTFWKVLLPQSCFCSRTRKQEKSSPVVDEGRMLMWNALLPPQAIPQY</sequence>
<dbReference type="EMBL" id="QPKB01000006">
    <property type="protein sequence ID" value="RWR86350.1"/>
    <property type="molecule type" value="Genomic_DNA"/>
</dbReference>
<keyword evidence="2" id="KW-1185">Reference proteome</keyword>
<evidence type="ECO:0000313" key="1">
    <source>
        <dbReference type="EMBL" id="RWR86350.1"/>
    </source>
</evidence>
<organism evidence="1 2">
    <name type="scientific">Cinnamomum micranthum f. kanehirae</name>
    <dbReference type="NCBI Taxonomy" id="337451"/>
    <lineage>
        <taxon>Eukaryota</taxon>
        <taxon>Viridiplantae</taxon>
        <taxon>Streptophyta</taxon>
        <taxon>Embryophyta</taxon>
        <taxon>Tracheophyta</taxon>
        <taxon>Spermatophyta</taxon>
        <taxon>Magnoliopsida</taxon>
        <taxon>Magnoliidae</taxon>
        <taxon>Laurales</taxon>
        <taxon>Lauraceae</taxon>
        <taxon>Cinnamomum</taxon>
    </lineage>
</organism>
<comment type="caution">
    <text evidence="1">The sequence shown here is derived from an EMBL/GenBank/DDBJ whole genome shotgun (WGS) entry which is preliminary data.</text>
</comment>
<accession>A0A443P6C9</accession>
<name>A0A443P6C9_9MAGN</name>